<dbReference type="CDD" id="cd03244">
    <property type="entry name" value="ABCC_MRP_domain2"/>
    <property type="match status" value="1"/>
</dbReference>
<feature type="transmembrane region" description="Helical" evidence="11">
    <location>
        <begin position="823"/>
        <end position="842"/>
    </location>
</feature>
<dbReference type="SUPFAM" id="SSF90123">
    <property type="entry name" value="ABC transporter transmembrane region"/>
    <property type="match status" value="2"/>
</dbReference>
<keyword evidence="4 11" id="KW-0812">Transmembrane</keyword>
<evidence type="ECO:0000256" key="8">
    <source>
        <dbReference type="ARBA" id="ARBA00022989"/>
    </source>
</evidence>
<dbReference type="GO" id="GO:0016887">
    <property type="term" value="F:ATP hydrolysis activity"/>
    <property type="evidence" value="ECO:0007669"/>
    <property type="project" value="InterPro"/>
</dbReference>
<dbReference type="SMART" id="SM00382">
    <property type="entry name" value="AAA"/>
    <property type="match status" value="2"/>
</dbReference>
<dbReference type="Gene3D" id="3.40.50.300">
    <property type="entry name" value="P-loop containing nucleotide triphosphate hydrolases"/>
    <property type="match status" value="3"/>
</dbReference>
<dbReference type="FunFam" id="3.40.50.300:FF:000565">
    <property type="entry name" value="ABC bile acid transporter"/>
    <property type="match status" value="1"/>
</dbReference>
<dbReference type="SUPFAM" id="SSF52540">
    <property type="entry name" value="P-loop containing nucleoside triphosphate hydrolases"/>
    <property type="match status" value="2"/>
</dbReference>
<dbReference type="PANTHER" id="PTHR24223:SF443">
    <property type="entry name" value="MULTIDRUG-RESISTANCE LIKE PROTEIN 1, ISOFORM I"/>
    <property type="match status" value="1"/>
</dbReference>
<dbReference type="RefSeq" id="XP_065986203.1">
    <property type="nucleotide sequence ID" value="XM_066130449.1"/>
</dbReference>
<dbReference type="OrthoDB" id="6500128at2759"/>
<feature type="transmembrane region" description="Helical" evidence="11">
    <location>
        <begin position="274"/>
        <end position="294"/>
    </location>
</feature>
<keyword evidence="2" id="KW-0813">Transport</keyword>
<feature type="region of interest" description="Disordered" evidence="10">
    <location>
        <begin position="580"/>
        <end position="601"/>
    </location>
</feature>
<dbReference type="PROSITE" id="PS50929">
    <property type="entry name" value="ABC_TM1F"/>
    <property type="match status" value="2"/>
</dbReference>
<keyword evidence="6" id="KW-0547">Nucleotide-binding</keyword>
<evidence type="ECO:0000313" key="14">
    <source>
        <dbReference type="EMBL" id="QLI66663.1"/>
    </source>
</evidence>
<proteinExistence type="predicted"/>
<keyword evidence="9 11" id="KW-0472">Membrane</keyword>
<reference evidence="14 15" key="1">
    <citation type="submission" date="2020-07" db="EMBL/GenBank/DDBJ databases">
        <title>Telomere length de novo assembly of all 7 chromosomes of the fungus, Metarhizium brunneum, using a novel assembly pipeline.</title>
        <authorList>
            <person name="Saud z."/>
            <person name="Kortsinoglou A."/>
            <person name="Kouvelis V.N."/>
            <person name="Butt T.M."/>
        </authorList>
    </citation>
    <scope>NUCLEOTIDE SEQUENCE [LARGE SCALE GENOMIC DNA]</scope>
    <source>
        <strain evidence="14 15">4556</strain>
    </source>
</reference>
<accession>A0A7D5YZE6</accession>
<feature type="domain" description="ABC transmembrane type-1" evidence="13">
    <location>
        <begin position="68"/>
        <end position="330"/>
    </location>
</feature>
<evidence type="ECO:0000256" key="9">
    <source>
        <dbReference type="ARBA" id="ARBA00023136"/>
    </source>
</evidence>
<dbReference type="GO" id="GO:0140359">
    <property type="term" value="F:ABC-type transporter activity"/>
    <property type="evidence" value="ECO:0007669"/>
    <property type="project" value="InterPro"/>
</dbReference>
<keyword evidence="8 11" id="KW-1133">Transmembrane helix</keyword>
<dbReference type="GO" id="GO:0005524">
    <property type="term" value="F:ATP binding"/>
    <property type="evidence" value="ECO:0007669"/>
    <property type="project" value="UniProtKB-KW"/>
</dbReference>
<dbReference type="InterPro" id="IPR011527">
    <property type="entry name" value="ABC1_TM_dom"/>
</dbReference>
<dbReference type="CDD" id="cd18595">
    <property type="entry name" value="ABC_6TM_MRP1_2_3_6_D1_like"/>
    <property type="match status" value="1"/>
</dbReference>
<dbReference type="Proteomes" id="UP000510686">
    <property type="component" value="Chromosome 2"/>
</dbReference>
<dbReference type="InterPro" id="IPR003439">
    <property type="entry name" value="ABC_transporter-like_ATP-bd"/>
</dbReference>
<evidence type="ECO:0000256" key="5">
    <source>
        <dbReference type="ARBA" id="ARBA00022737"/>
    </source>
</evidence>
<feature type="domain" description="ABC transporter" evidence="12">
    <location>
        <begin position="1004"/>
        <end position="1239"/>
    </location>
</feature>
<dbReference type="KEGG" id="mbrn:26242335"/>
<dbReference type="Pfam" id="PF00005">
    <property type="entry name" value="ABC_tran"/>
    <property type="match status" value="2"/>
</dbReference>
<comment type="subcellular location">
    <subcellularLocation>
        <location evidence="1">Vacuole membrane</location>
        <topology evidence="1">Multi-pass membrane protein</topology>
    </subcellularLocation>
</comment>
<dbReference type="CDD" id="cd18603">
    <property type="entry name" value="ABC_6TM_MRP1_2_3_6_D2_like"/>
    <property type="match status" value="1"/>
</dbReference>
<dbReference type="Pfam" id="PF00664">
    <property type="entry name" value="ABC_membrane"/>
    <property type="match status" value="2"/>
</dbReference>
<evidence type="ECO:0000256" key="4">
    <source>
        <dbReference type="ARBA" id="ARBA00022692"/>
    </source>
</evidence>
<evidence type="ECO:0000259" key="12">
    <source>
        <dbReference type="PROSITE" id="PS50893"/>
    </source>
</evidence>
<evidence type="ECO:0000256" key="2">
    <source>
        <dbReference type="ARBA" id="ARBA00022448"/>
    </source>
</evidence>
<organism evidence="14 15">
    <name type="scientific">Metarhizium brunneum</name>
    <dbReference type="NCBI Taxonomy" id="500148"/>
    <lineage>
        <taxon>Eukaryota</taxon>
        <taxon>Fungi</taxon>
        <taxon>Dikarya</taxon>
        <taxon>Ascomycota</taxon>
        <taxon>Pezizomycotina</taxon>
        <taxon>Sordariomycetes</taxon>
        <taxon>Hypocreomycetidae</taxon>
        <taxon>Hypocreales</taxon>
        <taxon>Clavicipitaceae</taxon>
        <taxon>Metarhizium</taxon>
    </lineage>
</organism>
<dbReference type="AlphaFoldDB" id="A0A7D5YZE6"/>
<sequence>MTFGYRNRLTENDLWELAESENTRAAAKTFQDSWSVELVGKRAPSIWKTLFHGFGRAYVQAILFKVWADIFSLMQPQLLHFLISFVQSRGNLTNGVTLALAMFLVSVVQSLCLHQCFQRLSYTGVKVKAALISTIYVKSLRLSNGARASKSTGGIVNLMAVDSQRLQDCIQFSQHTWSAPLQIVLSVHAGRSSLVLVMIPINKTTTVAIKALQKQQMKNKDARSKIITEVVQMMKSIKLLAWGPAFMDKISHIRNDKELATLCRVGKLQALSGFIGAAAPFILACAAFSAYVLVQASPLTTDVVFPAFALFHLLTPPLAILPTAISSVTEASVAVTRLSAFITADEVQENAAVHNGTDTQQTNPAIEEVNFTARAGELCCVVGRIGSGKSALIHAILGSLHKVKGTVAVHGSVAYMTQDTWLLNATIRDDITFGHEWDAGFYENTVKACELVSDFVQFPNGDLTEVGDRAAVDQHVARHLVDNVIGRHDLLQGRTRIVVTNSEAALAESDAVVLLQSGRIAERGTGTQTMEAMRDFNDVEGKFGTLHDEDKVNMSADVSSTGKLQVISNIQGLTTMRQVASQEADPSTAHRADDERRRGLPRRRIDVESEPIIRTERSKQGLVGWKVYGDYAKSNGLVFVCLYVVALIGSQAAEIAEYRGYSVKCRYCWIVLLHKPDIRRDALSSVADNQTWSNIWLKHWSETNNDIGENPQVAKFIGVYVAFGRGSAVLVFVQSMILWLACSIKASRTLHERMVFAVFRSPMSFFEQTPAGQILSRFTRTWKPRPDIYRIDESLARQFNALFVSAARGFFILGVIALGSPLFVVFIIPLVLLYTYMQRYYLGAKRELKRLDSTSRSPVFAHFQETLGGVATICAYGAQERFIRENERRVDANMNAYIPSIKANRWLGFRLEFVGSVVILLAAGFAVAGVAFRSGQSEGMAGLTISYALQITQCLGSLVRATGEVETNIVSVERVLEFPGLPSEAPDVLESHRPPGSWPAQGAVKFVNYSTRYRPELDPVLRNINLDKRAKEKIGIVGRTGAGKSSLVLSLFRIVEPALGSVHIDDLNASSVGLLGLRRRVSIIPQDSALFEGTIRDDLDPDKAHDDTELWVALELAQLKGHVAGMCGDLDAKVYEGGSNLSQSQKQLISLARALLKPSTILVLDEATAAVDVGTDMIIQKTLRDNESGHRTIITVAHRIHTVIDSDRVVVLDDGEIIEADTPAALIEQKGAFYQLGREAGLAE</sequence>
<dbReference type="FunFam" id="1.20.1560.10:FF:000020">
    <property type="entry name" value="ABC metal ion transporter"/>
    <property type="match status" value="1"/>
</dbReference>
<dbReference type="GeneID" id="26242335"/>
<keyword evidence="5" id="KW-0677">Repeat</keyword>
<protein>
    <submittedName>
        <fullName evidence="14">Metal resistance protein YCF1</fullName>
    </submittedName>
</protein>
<keyword evidence="15" id="KW-1185">Reference proteome</keyword>
<evidence type="ECO:0000259" key="13">
    <source>
        <dbReference type="PROSITE" id="PS50929"/>
    </source>
</evidence>
<dbReference type="GO" id="GO:0000329">
    <property type="term" value="C:fungal-type vacuole membrane"/>
    <property type="evidence" value="ECO:0007669"/>
    <property type="project" value="UniProtKB-ARBA"/>
</dbReference>
<dbReference type="InterPro" id="IPR036640">
    <property type="entry name" value="ABC1_TM_sf"/>
</dbReference>
<evidence type="ECO:0000256" key="3">
    <source>
        <dbReference type="ARBA" id="ARBA00022554"/>
    </source>
</evidence>
<evidence type="ECO:0000256" key="11">
    <source>
        <dbReference type="SAM" id="Phobius"/>
    </source>
</evidence>
<name>A0A7D5YZE6_9HYPO</name>
<dbReference type="PANTHER" id="PTHR24223">
    <property type="entry name" value="ATP-BINDING CASSETTE SUB-FAMILY C"/>
    <property type="match status" value="1"/>
</dbReference>
<keyword evidence="7" id="KW-0067">ATP-binding</keyword>
<feature type="compositionally biased region" description="Basic and acidic residues" evidence="10">
    <location>
        <begin position="588"/>
        <end position="601"/>
    </location>
</feature>
<dbReference type="InterPro" id="IPR050173">
    <property type="entry name" value="ABC_transporter_C-like"/>
</dbReference>
<feature type="transmembrane region" description="Helical" evidence="11">
    <location>
        <begin position="911"/>
        <end position="932"/>
    </location>
</feature>
<dbReference type="InterPro" id="IPR027417">
    <property type="entry name" value="P-loop_NTPase"/>
</dbReference>
<evidence type="ECO:0000256" key="10">
    <source>
        <dbReference type="SAM" id="MobiDB-lite"/>
    </source>
</evidence>
<evidence type="ECO:0000256" key="6">
    <source>
        <dbReference type="ARBA" id="ARBA00022741"/>
    </source>
</evidence>
<evidence type="ECO:0000256" key="7">
    <source>
        <dbReference type="ARBA" id="ARBA00022840"/>
    </source>
</evidence>
<dbReference type="EMBL" id="CP058933">
    <property type="protein sequence ID" value="QLI66663.1"/>
    <property type="molecule type" value="Genomic_DNA"/>
</dbReference>
<keyword evidence="3" id="KW-0926">Vacuole</keyword>
<dbReference type="Gene3D" id="1.20.1560.10">
    <property type="entry name" value="ABC transporter type 1, transmembrane domain"/>
    <property type="match status" value="2"/>
</dbReference>
<gene>
    <name evidence="14" type="primary">YCF1</name>
    <name evidence="14" type="ORF">G6M90_00g048830</name>
</gene>
<dbReference type="InterPro" id="IPR003593">
    <property type="entry name" value="AAA+_ATPase"/>
</dbReference>
<dbReference type="PROSITE" id="PS50893">
    <property type="entry name" value="ABC_TRANSPORTER_2"/>
    <property type="match status" value="2"/>
</dbReference>
<evidence type="ECO:0000313" key="15">
    <source>
        <dbReference type="Proteomes" id="UP000510686"/>
    </source>
</evidence>
<evidence type="ECO:0000256" key="1">
    <source>
        <dbReference type="ARBA" id="ARBA00004128"/>
    </source>
</evidence>
<feature type="domain" description="ABC transmembrane type-1" evidence="13">
    <location>
        <begin position="690"/>
        <end position="967"/>
    </location>
</feature>
<feature type="domain" description="ABC transporter" evidence="12">
    <location>
        <begin position="342"/>
        <end position="542"/>
    </location>
</feature>